<proteinExistence type="predicted"/>
<feature type="compositionally biased region" description="Acidic residues" evidence="1">
    <location>
        <begin position="126"/>
        <end position="135"/>
    </location>
</feature>
<gene>
    <name evidence="2" type="ORF">EPH_0076270</name>
</gene>
<dbReference type="AlphaFoldDB" id="U6H6M7"/>
<sequence length="630" mass="70642">MKGRDGIPAVLGHPGVTGCRFPSPRYQRPLSMSEFPMPCVFTKAQEEEGPRTFWWVRYEEAQARETSLRTSTHGEQLTRKTPSRRAADYKERGPRELPQDEQQQLQYGSSLKMQLQRGRDTGEEGSSTEESDDETIERQQQQQLQQRQHRRHHRTSLDLQLHRKPAASNESSGSDSSDEEDQGQQQAQQERQRRHRHRNSAHLQLQRNSWKPGPQAIPEDSDEELQKEQPLPPEALASGKRQLRETVGVHPGDLHEDGELSESDWSDGDRSEDEGQADAAAKATTHFKGQILPQNLEGSSLPASVVNRAIAKINKRYEQCGDTAREMTSAEEELIDSVIQRWEGSGFQPFEIEGMTVDSAEQSIILHNEALTPNLINIYLRALEVNKIPLTTRKRRRPKQTSLPVEVASKLLSPSLSAEDSEQLLAAMEAQRVLEVHITVLPVMKSPMHYSALVLDTIKGPSAVLFLLRWFDPFGESGMIPMQNILTLLKRLAAMHVMKNPMHYSALVLDTIDPALVKDQDVLSLRPTITKNNDGRDSGVLCCMVATQLAEGCSPSASEGDALYFRKQMPTITKNNDGRDSGVLCCMVATQLAEGCSPSASEGDALYFRKQMLLRLDFAGRWNRSTPEGE</sequence>
<name>U6H6M7_9EIME</name>
<reference evidence="2" key="1">
    <citation type="submission" date="2013-10" db="EMBL/GenBank/DDBJ databases">
        <title>Genomic analysis of the causative agents of coccidiosis in chickens.</title>
        <authorList>
            <person name="Reid A.J."/>
            <person name="Blake D."/>
            <person name="Billington K."/>
            <person name="Browne H."/>
            <person name="Dunn M."/>
            <person name="Hung S."/>
            <person name="Kawahara F."/>
            <person name="Miranda-Saavedra D."/>
            <person name="Mourier T."/>
            <person name="Nagra H."/>
            <person name="Otto T.D."/>
            <person name="Rawlings N."/>
            <person name="Sanchez A."/>
            <person name="Sanders M."/>
            <person name="Subramaniam C."/>
            <person name="Tay Y."/>
            <person name="Dear P."/>
            <person name="Doerig C."/>
            <person name="Gruber A."/>
            <person name="Parkinson J."/>
            <person name="Shirley M."/>
            <person name="Wan K.L."/>
            <person name="Berriman M."/>
            <person name="Tomley F."/>
            <person name="Pain A."/>
        </authorList>
    </citation>
    <scope>NUCLEOTIDE SEQUENCE [LARGE SCALE GENOMIC DNA]</scope>
    <source>
        <strain evidence="2">Houghton</strain>
    </source>
</reference>
<dbReference type="VEuPathDB" id="ToxoDB:EPH_0076270"/>
<feature type="region of interest" description="Disordered" evidence="1">
    <location>
        <begin position="64"/>
        <end position="280"/>
    </location>
</feature>
<evidence type="ECO:0000313" key="3">
    <source>
        <dbReference type="Proteomes" id="UP000018201"/>
    </source>
</evidence>
<accession>U6H6M7</accession>
<dbReference type="Proteomes" id="UP000018201">
    <property type="component" value="Unassembled WGS sequence"/>
</dbReference>
<dbReference type="SUPFAM" id="SSF54001">
    <property type="entry name" value="Cysteine proteinases"/>
    <property type="match status" value="1"/>
</dbReference>
<evidence type="ECO:0008006" key="4">
    <source>
        <dbReference type="Google" id="ProtNLM"/>
    </source>
</evidence>
<feature type="compositionally biased region" description="Polar residues" evidence="1">
    <location>
        <begin position="100"/>
        <end position="113"/>
    </location>
</feature>
<evidence type="ECO:0000256" key="1">
    <source>
        <dbReference type="SAM" id="MobiDB-lite"/>
    </source>
</evidence>
<organism evidence="2 3">
    <name type="scientific">Eimeria praecox</name>
    <dbReference type="NCBI Taxonomy" id="51316"/>
    <lineage>
        <taxon>Eukaryota</taxon>
        <taxon>Sar</taxon>
        <taxon>Alveolata</taxon>
        <taxon>Apicomplexa</taxon>
        <taxon>Conoidasida</taxon>
        <taxon>Coccidia</taxon>
        <taxon>Eucoccidiorida</taxon>
        <taxon>Eimeriorina</taxon>
        <taxon>Eimeriidae</taxon>
        <taxon>Eimeria</taxon>
    </lineage>
</organism>
<feature type="compositionally biased region" description="Basic and acidic residues" evidence="1">
    <location>
        <begin position="85"/>
        <end position="98"/>
    </location>
</feature>
<dbReference type="PROSITE" id="PS51257">
    <property type="entry name" value="PROKAR_LIPOPROTEIN"/>
    <property type="match status" value="1"/>
</dbReference>
<keyword evidence="3" id="KW-1185">Reference proteome</keyword>
<feature type="compositionally biased region" description="Low complexity" evidence="1">
    <location>
        <begin position="166"/>
        <end position="175"/>
    </location>
</feature>
<dbReference type="InterPro" id="IPR038765">
    <property type="entry name" value="Papain-like_cys_pep_sf"/>
</dbReference>
<reference evidence="2" key="2">
    <citation type="submission" date="2013-10" db="EMBL/GenBank/DDBJ databases">
        <authorList>
            <person name="Aslett M."/>
        </authorList>
    </citation>
    <scope>NUCLEOTIDE SEQUENCE [LARGE SCALE GENOMIC DNA]</scope>
    <source>
        <strain evidence="2">Houghton</strain>
    </source>
</reference>
<protein>
    <recommendedName>
        <fullName evidence="4">Ubiquitin-like protease family profile domain-containing protein</fullName>
    </recommendedName>
</protein>
<feature type="compositionally biased region" description="Acidic residues" evidence="1">
    <location>
        <begin position="259"/>
        <end position="276"/>
    </location>
</feature>
<evidence type="ECO:0000313" key="2">
    <source>
        <dbReference type="EMBL" id="CDI87522.1"/>
    </source>
</evidence>
<dbReference type="OrthoDB" id="347615at2759"/>
<dbReference type="Gene3D" id="3.40.395.10">
    <property type="entry name" value="Adenoviral Proteinase, Chain A"/>
    <property type="match status" value="1"/>
</dbReference>
<dbReference type="EMBL" id="HG697673">
    <property type="protein sequence ID" value="CDI87522.1"/>
    <property type="molecule type" value="Genomic_DNA"/>
</dbReference>